<comment type="caution">
    <text evidence="9">The sequence shown here is derived from an EMBL/GenBank/DDBJ whole genome shotgun (WGS) entry which is preliminary data.</text>
</comment>
<name>I5BYX5_9BACT</name>
<dbReference type="Pfam" id="PF00459">
    <property type="entry name" value="Inositol_P"/>
    <property type="match status" value="1"/>
</dbReference>
<evidence type="ECO:0000256" key="6">
    <source>
        <dbReference type="ARBA" id="ARBA00022842"/>
    </source>
</evidence>
<dbReference type="PATRIC" id="fig|1189621.3.peg.3147"/>
<gene>
    <name evidence="9" type="ORF">A3SI_15126</name>
</gene>
<dbReference type="Gene3D" id="3.40.190.80">
    <property type="match status" value="1"/>
</dbReference>
<accession>I5BYX5</accession>
<feature type="binding site" evidence="7">
    <location>
        <position position="224"/>
    </location>
    <ligand>
        <name>Mg(2+)</name>
        <dbReference type="ChEBI" id="CHEBI:18420"/>
        <label>1</label>
        <note>catalytic</note>
    </ligand>
</feature>
<dbReference type="CDD" id="cd01639">
    <property type="entry name" value="IMPase"/>
    <property type="match status" value="1"/>
</dbReference>
<evidence type="ECO:0000256" key="4">
    <source>
        <dbReference type="ARBA" id="ARBA00022723"/>
    </source>
</evidence>
<dbReference type="InterPro" id="IPR020550">
    <property type="entry name" value="Inositol_monophosphatase_CS"/>
</dbReference>
<dbReference type="PROSITE" id="PS00629">
    <property type="entry name" value="IMP_1"/>
    <property type="match status" value="1"/>
</dbReference>
<dbReference type="PRINTS" id="PR00377">
    <property type="entry name" value="IMPHPHTASES"/>
</dbReference>
<feature type="binding site" evidence="7">
    <location>
        <position position="99"/>
    </location>
    <ligand>
        <name>Mg(2+)</name>
        <dbReference type="ChEBI" id="CHEBI:18420"/>
        <label>1</label>
        <note>catalytic</note>
    </ligand>
</feature>
<dbReference type="Gene3D" id="3.30.540.10">
    <property type="entry name" value="Fructose-1,6-Bisphosphatase, subunit A, domain 1"/>
    <property type="match status" value="1"/>
</dbReference>
<dbReference type="GO" id="GO:0046854">
    <property type="term" value="P:phosphatidylinositol phosphate biosynthetic process"/>
    <property type="evidence" value="ECO:0007669"/>
    <property type="project" value="InterPro"/>
</dbReference>
<feature type="binding site" evidence="7">
    <location>
        <position position="96"/>
    </location>
    <ligand>
        <name>Mg(2+)</name>
        <dbReference type="ChEBI" id="CHEBI:18420"/>
        <label>1</label>
        <note>catalytic</note>
    </ligand>
</feature>
<dbReference type="GO" id="GO:0007165">
    <property type="term" value="P:signal transduction"/>
    <property type="evidence" value="ECO:0007669"/>
    <property type="project" value="TreeGrafter"/>
</dbReference>
<keyword evidence="5 8" id="KW-0378">Hydrolase</keyword>
<comment type="catalytic activity">
    <reaction evidence="1 8">
        <text>a myo-inositol phosphate + H2O = myo-inositol + phosphate</text>
        <dbReference type="Rhea" id="RHEA:24056"/>
        <dbReference type="ChEBI" id="CHEBI:15377"/>
        <dbReference type="ChEBI" id="CHEBI:17268"/>
        <dbReference type="ChEBI" id="CHEBI:43474"/>
        <dbReference type="ChEBI" id="CHEBI:84139"/>
        <dbReference type="EC" id="3.1.3.25"/>
    </reaction>
</comment>
<dbReference type="InterPro" id="IPR000760">
    <property type="entry name" value="Inositol_monophosphatase-like"/>
</dbReference>
<keyword evidence="6 7" id="KW-0460">Magnesium</keyword>
<evidence type="ECO:0000256" key="2">
    <source>
        <dbReference type="ARBA" id="ARBA00001946"/>
    </source>
</evidence>
<evidence type="ECO:0000256" key="5">
    <source>
        <dbReference type="ARBA" id="ARBA00022801"/>
    </source>
</evidence>
<dbReference type="GO" id="GO:0008934">
    <property type="term" value="F:inositol monophosphate 1-phosphatase activity"/>
    <property type="evidence" value="ECO:0007669"/>
    <property type="project" value="InterPro"/>
</dbReference>
<dbReference type="GO" id="GO:0006020">
    <property type="term" value="P:inositol metabolic process"/>
    <property type="evidence" value="ECO:0007669"/>
    <property type="project" value="TreeGrafter"/>
</dbReference>
<evidence type="ECO:0000256" key="7">
    <source>
        <dbReference type="PIRSR" id="PIRSR600760-2"/>
    </source>
</evidence>
<evidence type="ECO:0000313" key="9">
    <source>
        <dbReference type="EMBL" id="EIM74777.1"/>
    </source>
</evidence>
<comment type="similarity">
    <text evidence="3 8">Belongs to the inositol monophosphatase superfamily.</text>
</comment>
<dbReference type="PRINTS" id="PR01959">
    <property type="entry name" value="SBIMPHPHTASE"/>
</dbReference>
<dbReference type="PANTHER" id="PTHR20854">
    <property type="entry name" value="INOSITOL MONOPHOSPHATASE"/>
    <property type="match status" value="1"/>
</dbReference>
<dbReference type="FunFam" id="3.30.540.10:FF:000003">
    <property type="entry name" value="Inositol-1-monophosphatase"/>
    <property type="match status" value="1"/>
</dbReference>
<dbReference type="STRING" id="1189621.A3SI_15126"/>
<dbReference type="PROSITE" id="PS00630">
    <property type="entry name" value="IMP_2"/>
    <property type="match status" value="1"/>
</dbReference>
<dbReference type="AlphaFoldDB" id="I5BYX5"/>
<dbReference type="GO" id="GO:0046872">
    <property type="term" value="F:metal ion binding"/>
    <property type="evidence" value="ECO:0007669"/>
    <property type="project" value="UniProtKB-KW"/>
</dbReference>
<dbReference type="EC" id="3.1.3.25" evidence="8"/>
<feature type="binding site" evidence="7">
    <location>
        <position position="80"/>
    </location>
    <ligand>
        <name>Mg(2+)</name>
        <dbReference type="ChEBI" id="CHEBI:18420"/>
        <label>1</label>
        <note>catalytic</note>
    </ligand>
</feature>
<feature type="binding site" evidence="7">
    <location>
        <position position="98"/>
    </location>
    <ligand>
        <name>Mg(2+)</name>
        <dbReference type="ChEBI" id="CHEBI:18420"/>
        <label>1</label>
        <note>catalytic</note>
    </ligand>
</feature>
<protein>
    <recommendedName>
        <fullName evidence="8">Inositol-1-monophosphatase</fullName>
        <ecNumber evidence="8">3.1.3.25</ecNumber>
    </recommendedName>
</protein>
<comment type="cofactor">
    <cofactor evidence="2 7 8">
        <name>Mg(2+)</name>
        <dbReference type="ChEBI" id="CHEBI:18420"/>
    </cofactor>
</comment>
<dbReference type="InterPro" id="IPR022337">
    <property type="entry name" value="Inositol_monophosphatase_SuhB"/>
</dbReference>
<proteinExistence type="inferred from homology"/>
<dbReference type="InterPro" id="IPR033942">
    <property type="entry name" value="IMPase"/>
</dbReference>
<keyword evidence="10" id="KW-1185">Reference proteome</keyword>
<dbReference type="SUPFAM" id="SSF56655">
    <property type="entry name" value="Carbohydrate phosphatase"/>
    <property type="match status" value="1"/>
</dbReference>
<evidence type="ECO:0000313" key="10">
    <source>
        <dbReference type="Proteomes" id="UP000005551"/>
    </source>
</evidence>
<dbReference type="InterPro" id="IPR020583">
    <property type="entry name" value="Inositol_monoP_metal-BS"/>
</dbReference>
<keyword evidence="4 7" id="KW-0479">Metal-binding</keyword>
<dbReference type="PANTHER" id="PTHR20854:SF4">
    <property type="entry name" value="INOSITOL-1-MONOPHOSPHATASE-RELATED"/>
    <property type="match status" value="1"/>
</dbReference>
<evidence type="ECO:0000256" key="1">
    <source>
        <dbReference type="ARBA" id="ARBA00001033"/>
    </source>
</evidence>
<dbReference type="Proteomes" id="UP000005551">
    <property type="component" value="Unassembled WGS sequence"/>
</dbReference>
<organism evidence="9 10">
    <name type="scientific">Nitritalea halalkaliphila LW7</name>
    <dbReference type="NCBI Taxonomy" id="1189621"/>
    <lineage>
        <taxon>Bacteria</taxon>
        <taxon>Pseudomonadati</taxon>
        <taxon>Bacteroidota</taxon>
        <taxon>Cytophagia</taxon>
        <taxon>Cytophagales</taxon>
        <taxon>Cyclobacteriaceae</taxon>
        <taxon>Nitritalea</taxon>
    </lineage>
</organism>
<dbReference type="EMBL" id="AJYA01000039">
    <property type="protein sequence ID" value="EIM74777.1"/>
    <property type="molecule type" value="Genomic_DNA"/>
</dbReference>
<sequence>MLLMKQKMMDKYTQPALVEGLLAVAKKAGAYIRKERESFSYENVEHKGFNDLVSYVDQNAERIIVEGLSGLLPEAGFLAEEGTAEEGNQAIKWIIDPLDGTTNFVHGIPVFSVSIALEVNGVLTLGVVYEVNRDECFHAVKGQGAFLNGKAIRVSPATSLSQALIATGFPYSEFDKLPAYIHVMQFMMKNSHGLRRMGSAAVDLAYVACGRVEAYFEYNLNAYDVAAGALLVREAGGR</sequence>
<evidence type="ECO:0000256" key="3">
    <source>
        <dbReference type="ARBA" id="ARBA00009759"/>
    </source>
</evidence>
<evidence type="ECO:0000256" key="8">
    <source>
        <dbReference type="RuleBase" id="RU364068"/>
    </source>
</evidence>
<reference evidence="9 10" key="1">
    <citation type="submission" date="2012-05" db="EMBL/GenBank/DDBJ databases">
        <title>Genome sequence of Nitritalea halalkaliphila LW7.</title>
        <authorList>
            <person name="Jangir P.K."/>
            <person name="Singh A."/>
            <person name="Shivaji S."/>
            <person name="Sharma R."/>
        </authorList>
    </citation>
    <scope>NUCLEOTIDE SEQUENCE [LARGE SCALE GENOMIC DNA]</scope>
    <source>
        <strain evidence="9 10">LW7</strain>
    </source>
</reference>